<keyword evidence="5" id="KW-0808">Transferase</keyword>
<dbReference type="InterPro" id="IPR036724">
    <property type="entry name" value="Cobalamin-bd_sf"/>
</dbReference>
<keyword evidence="2" id="KW-0170">Cobalt</keyword>
<dbReference type="SUPFAM" id="SSF47644">
    <property type="entry name" value="Methionine synthase domain"/>
    <property type="match status" value="1"/>
</dbReference>
<protein>
    <submittedName>
        <fullName evidence="5">5-methyltetrahydrofolate--homocysteine methyltransferase</fullName>
        <ecNumber evidence="5">2.1.1.13</ecNumber>
    </submittedName>
</protein>
<dbReference type="EC" id="2.1.1.13" evidence="5"/>
<sequence>MNDIIIKLGECVEFGKISLASPYPPAMKGQPGADELTREALESGLSPQSVLNDALIPAMNRVGNKFTEGKIFVPQMLLSAKAMNSAMKHLKPYFQNGEIKRKGVFVIGTVMGDLHDIGKNLTGMMVEGSGWEVIDLGTDVPAEKYIQALDEHPGAVCGMSALLTTTMSNMQPMIATIRAKYPETKVVVGGAPLNADFAQRIGADAYARDPQDNINWLELIVACNSASCAYRNIRRKNQ</sequence>
<name>A0ABR6KLD2_9BACT</name>
<dbReference type="Gene3D" id="1.10.1240.10">
    <property type="entry name" value="Methionine synthase domain"/>
    <property type="match status" value="1"/>
</dbReference>
<proteinExistence type="predicted"/>
<dbReference type="InterPro" id="IPR050554">
    <property type="entry name" value="Met_Synthase/Corrinoid"/>
</dbReference>
<dbReference type="InterPro" id="IPR006158">
    <property type="entry name" value="Cobalamin-bd"/>
</dbReference>
<dbReference type="InterPro" id="IPR036594">
    <property type="entry name" value="Meth_synthase_dom"/>
</dbReference>
<dbReference type="SUPFAM" id="SSF52242">
    <property type="entry name" value="Cobalamin (vitamin B12)-binding domain"/>
    <property type="match status" value="1"/>
</dbReference>
<dbReference type="GO" id="GO:0032259">
    <property type="term" value="P:methylation"/>
    <property type="evidence" value="ECO:0007669"/>
    <property type="project" value="UniProtKB-KW"/>
</dbReference>
<accession>A0ABR6KLD2</accession>
<keyword evidence="1" id="KW-0479">Metal-binding</keyword>
<evidence type="ECO:0000256" key="2">
    <source>
        <dbReference type="ARBA" id="ARBA00023285"/>
    </source>
</evidence>
<dbReference type="GO" id="GO:0008705">
    <property type="term" value="F:methionine synthase activity"/>
    <property type="evidence" value="ECO:0007669"/>
    <property type="project" value="UniProtKB-EC"/>
</dbReference>
<feature type="domain" description="B12-binding" evidence="3">
    <location>
        <begin position="102"/>
        <end position="227"/>
    </location>
</feature>
<dbReference type="CDD" id="cd02070">
    <property type="entry name" value="corrinoid_protein_B12-BD"/>
    <property type="match status" value="1"/>
</dbReference>
<dbReference type="SMART" id="SM01018">
    <property type="entry name" value="B12-binding_2"/>
    <property type="match status" value="1"/>
</dbReference>
<evidence type="ECO:0000313" key="6">
    <source>
        <dbReference type="Proteomes" id="UP000533637"/>
    </source>
</evidence>
<dbReference type="PROSITE" id="PS51337">
    <property type="entry name" value="B12_BINDING_NTER"/>
    <property type="match status" value="1"/>
</dbReference>
<evidence type="ECO:0000313" key="5">
    <source>
        <dbReference type="EMBL" id="MBB4622189.1"/>
    </source>
</evidence>
<evidence type="ECO:0000259" key="3">
    <source>
        <dbReference type="PROSITE" id="PS51332"/>
    </source>
</evidence>
<organism evidence="5 6">
    <name type="scientific">Parabacteroides faecis</name>
    <dbReference type="NCBI Taxonomy" id="1217282"/>
    <lineage>
        <taxon>Bacteria</taxon>
        <taxon>Pseudomonadati</taxon>
        <taxon>Bacteroidota</taxon>
        <taxon>Bacteroidia</taxon>
        <taxon>Bacteroidales</taxon>
        <taxon>Tannerellaceae</taxon>
        <taxon>Parabacteroides</taxon>
    </lineage>
</organism>
<dbReference type="EMBL" id="JACHOC010000003">
    <property type="protein sequence ID" value="MBB4622189.1"/>
    <property type="molecule type" value="Genomic_DNA"/>
</dbReference>
<dbReference type="PROSITE" id="PS51332">
    <property type="entry name" value="B12_BINDING"/>
    <property type="match status" value="1"/>
</dbReference>
<evidence type="ECO:0000256" key="1">
    <source>
        <dbReference type="ARBA" id="ARBA00022723"/>
    </source>
</evidence>
<keyword evidence="5" id="KW-0489">Methyltransferase</keyword>
<dbReference type="Gene3D" id="3.40.50.280">
    <property type="entry name" value="Cobalamin-binding domain"/>
    <property type="match status" value="1"/>
</dbReference>
<evidence type="ECO:0000259" key="4">
    <source>
        <dbReference type="PROSITE" id="PS51337"/>
    </source>
</evidence>
<gene>
    <name evidence="5" type="ORF">GGQ57_002086</name>
</gene>
<dbReference type="PANTHER" id="PTHR45833">
    <property type="entry name" value="METHIONINE SYNTHASE"/>
    <property type="match status" value="1"/>
</dbReference>
<feature type="domain" description="B12-binding N-terminal" evidence="4">
    <location>
        <begin position="32"/>
        <end position="102"/>
    </location>
</feature>
<dbReference type="InterPro" id="IPR003759">
    <property type="entry name" value="Cbl-bd_cap"/>
</dbReference>
<dbReference type="Proteomes" id="UP000533637">
    <property type="component" value="Unassembled WGS sequence"/>
</dbReference>
<reference evidence="5 6" key="1">
    <citation type="submission" date="2020-08" db="EMBL/GenBank/DDBJ databases">
        <title>Genomic Encyclopedia of Type Strains, Phase IV (KMG-IV): sequencing the most valuable type-strain genomes for metagenomic binning, comparative biology and taxonomic classification.</title>
        <authorList>
            <person name="Goeker M."/>
        </authorList>
    </citation>
    <scope>NUCLEOTIDE SEQUENCE [LARGE SCALE GENOMIC DNA]</scope>
    <source>
        <strain evidence="5 6">DSM 102983</strain>
    </source>
</reference>
<dbReference type="RefSeq" id="WP_183670513.1">
    <property type="nucleotide sequence ID" value="NZ_BMPB01000001.1"/>
</dbReference>
<comment type="caution">
    <text evidence="5">The sequence shown here is derived from an EMBL/GenBank/DDBJ whole genome shotgun (WGS) entry which is preliminary data.</text>
</comment>
<dbReference type="Pfam" id="PF02310">
    <property type="entry name" value="B12-binding"/>
    <property type="match status" value="1"/>
</dbReference>
<dbReference type="PANTHER" id="PTHR45833:SF1">
    <property type="entry name" value="METHIONINE SYNTHASE"/>
    <property type="match status" value="1"/>
</dbReference>
<keyword evidence="6" id="KW-1185">Reference proteome</keyword>
<dbReference type="Pfam" id="PF02607">
    <property type="entry name" value="B12-binding_2"/>
    <property type="match status" value="1"/>
</dbReference>